<proteinExistence type="inferred from homology"/>
<dbReference type="Proteomes" id="UP000515743">
    <property type="component" value="Chromosome"/>
</dbReference>
<dbReference type="PANTHER" id="PTHR15680:SF9">
    <property type="entry name" value="LARGE RIBOSOMAL SUBUNIT PROTEIN BL19M"/>
    <property type="match status" value="1"/>
</dbReference>
<dbReference type="HAMAP" id="MF_00402">
    <property type="entry name" value="Ribosomal_bL19"/>
    <property type="match status" value="1"/>
</dbReference>
<dbReference type="InterPro" id="IPR038657">
    <property type="entry name" value="Ribosomal_bL19_sf"/>
</dbReference>
<dbReference type="RefSeq" id="WP_185176159.1">
    <property type="nucleotide sequence ID" value="NZ_CP059404.1"/>
</dbReference>
<keyword evidence="4 6" id="KW-0687">Ribonucleoprotein</keyword>
<comment type="function">
    <text evidence="1 6 7">This protein is located at the 30S-50S ribosomal subunit interface and may play a role in the structure and function of the aminoacyl-tRNA binding site.</text>
</comment>
<dbReference type="PIRSF" id="PIRSF002191">
    <property type="entry name" value="Ribosomal_L19"/>
    <property type="match status" value="1"/>
</dbReference>
<dbReference type="EMBL" id="CP059404">
    <property type="protein sequence ID" value="QNE89785.1"/>
    <property type="molecule type" value="Genomic_DNA"/>
</dbReference>
<sequence length="114" mass="13123">MSNILDKVDAAQLRDDIPSFRPGDTLDVEVKVIEGSTQRTQLFRGVCIRRQGSGIRETFTVRKVSFGIGVERTFPVHSPNLDSIKVSRRGRVRRAKLYYLRDLHGKKARIKERR</sequence>
<dbReference type="GO" id="GO:0006412">
    <property type="term" value="P:translation"/>
    <property type="evidence" value="ECO:0007669"/>
    <property type="project" value="UniProtKB-UniRule"/>
</dbReference>
<protein>
    <recommendedName>
        <fullName evidence="5 6">Large ribosomal subunit protein bL19</fullName>
    </recommendedName>
</protein>
<reference evidence="8 9" key="1">
    <citation type="submission" date="2020-07" db="EMBL/GenBank/DDBJ databases">
        <title>Complete genome and description of Corynebacterium incognita strain Marseille-Q3630 sp. nov.</title>
        <authorList>
            <person name="Boxberger M."/>
        </authorList>
    </citation>
    <scope>NUCLEOTIDE SEQUENCE [LARGE SCALE GENOMIC DNA]</scope>
    <source>
        <strain evidence="8 9">Marseille-Q3630</strain>
    </source>
</reference>
<dbReference type="GO" id="GO:0022625">
    <property type="term" value="C:cytosolic large ribosomal subunit"/>
    <property type="evidence" value="ECO:0007669"/>
    <property type="project" value="TreeGrafter"/>
</dbReference>
<dbReference type="InterPro" id="IPR001857">
    <property type="entry name" value="Ribosomal_bL19"/>
</dbReference>
<dbReference type="Pfam" id="PF01245">
    <property type="entry name" value="Ribosomal_L19"/>
    <property type="match status" value="1"/>
</dbReference>
<evidence type="ECO:0000313" key="8">
    <source>
        <dbReference type="EMBL" id="QNE89785.1"/>
    </source>
</evidence>
<organism evidence="8 9">
    <name type="scientific">Corynebacterium incognita</name>
    <dbReference type="NCBI Taxonomy" id="2754725"/>
    <lineage>
        <taxon>Bacteria</taxon>
        <taxon>Bacillati</taxon>
        <taxon>Actinomycetota</taxon>
        <taxon>Actinomycetes</taxon>
        <taxon>Mycobacteriales</taxon>
        <taxon>Corynebacteriaceae</taxon>
        <taxon>Corynebacterium</taxon>
    </lineage>
</organism>
<dbReference type="PRINTS" id="PR00061">
    <property type="entry name" value="RIBOSOMALL19"/>
</dbReference>
<evidence type="ECO:0000256" key="2">
    <source>
        <dbReference type="ARBA" id="ARBA00005781"/>
    </source>
</evidence>
<dbReference type="InterPro" id="IPR018257">
    <property type="entry name" value="Ribosomal_bL19_CS"/>
</dbReference>
<evidence type="ECO:0000256" key="7">
    <source>
        <dbReference type="RuleBase" id="RU000559"/>
    </source>
</evidence>
<evidence type="ECO:0000256" key="1">
    <source>
        <dbReference type="ARBA" id="ARBA00002349"/>
    </source>
</evidence>
<evidence type="ECO:0000256" key="4">
    <source>
        <dbReference type="ARBA" id="ARBA00023274"/>
    </source>
</evidence>
<gene>
    <name evidence="6 8" type="primary">rplS</name>
    <name evidence="8" type="ORF">H0194_01640</name>
</gene>
<accession>A0A7G7CQB9</accession>
<evidence type="ECO:0000256" key="3">
    <source>
        <dbReference type="ARBA" id="ARBA00022980"/>
    </source>
</evidence>
<dbReference type="KEGG" id="cik:H0194_01640"/>
<name>A0A7G7CQB9_9CORY</name>
<dbReference type="PANTHER" id="PTHR15680">
    <property type="entry name" value="RIBOSOMAL PROTEIN L19"/>
    <property type="match status" value="1"/>
</dbReference>
<dbReference type="AlphaFoldDB" id="A0A7G7CQB9"/>
<evidence type="ECO:0000256" key="6">
    <source>
        <dbReference type="HAMAP-Rule" id="MF_00402"/>
    </source>
</evidence>
<evidence type="ECO:0000256" key="5">
    <source>
        <dbReference type="ARBA" id="ARBA00035171"/>
    </source>
</evidence>
<dbReference type="Gene3D" id="2.30.30.790">
    <property type="match status" value="1"/>
</dbReference>
<evidence type="ECO:0000313" key="9">
    <source>
        <dbReference type="Proteomes" id="UP000515743"/>
    </source>
</evidence>
<keyword evidence="3 6" id="KW-0689">Ribosomal protein</keyword>
<dbReference type="SUPFAM" id="SSF50104">
    <property type="entry name" value="Translation proteins SH3-like domain"/>
    <property type="match status" value="1"/>
</dbReference>
<dbReference type="PROSITE" id="PS01015">
    <property type="entry name" value="RIBOSOMAL_L19"/>
    <property type="match status" value="1"/>
</dbReference>
<dbReference type="FunFam" id="2.30.30.790:FF:000001">
    <property type="entry name" value="50S ribosomal protein L19"/>
    <property type="match status" value="1"/>
</dbReference>
<dbReference type="GO" id="GO:0003735">
    <property type="term" value="F:structural constituent of ribosome"/>
    <property type="evidence" value="ECO:0007669"/>
    <property type="project" value="InterPro"/>
</dbReference>
<comment type="similarity">
    <text evidence="2 6 7">Belongs to the bacterial ribosomal protein bL19 family.</text>
</comment>
<dbReference type="NCBIfam" id="TIGR01024">
    <property type="entry name" value="rplS_bact"/>
    <property type="match status" value="1"/>
</dbReference>
<dbReference type="InterPro" id="IPR008991">
    <property type="entry name" value="Translation_prot_SH3-like_sf"/>
</dbReference>
<keyword evidence="9" id="KW-1185">Reference proteome</keyword>